<gene>
    <name evidence="2" type="ORF">M514_28661</name>
</gene>
<feature type="non-terminal residue" evidence="2">
    <location>
        <position position="1"/>
    </location>
</feature>
<dbReference type="Proteomes" id="UP000030758">
    <property type="component" value="Unassembled WGS sequence"/>
</dbReference>
<feature type="compositionally biased region" description="Polar residues" evidence="1">
    <location>
        <begin position="46"/>
        <end position="71"/>
    </location>
</feature>
<evidence type="ECO:0000256" key="1">
    <source>
        <dbReference type="SAM" id="MobiDB-lite"/>
    </source>
</evidence>
<dbReference type="AlphaFoldDB" id="A0A085MPL4"/>
<feature type="compositionally biased region" description="Polar residues" evidence="1">
    <location>
        <begin position="8"/>
        <end position="17"/>
    </location>
</feature>
<feature type="region of interest" description="Disordered" evidence="1">
    <location>
        <begin position="1"/>
        <end position="71"/>
    </location>
</feature>
<reference evidence="2" key="1">
    <citation type="journal article" date="2014" name="Nat. Genet.">
        <title>Genome and transcriptome of the porcine whipworm Trichuris suis.</title>
        <authorList>
            <person name="Jex A.R."/>
            <person name="Nejsum P."/>
            <person name="Schwarz E.M."/>
            <person name="Hu L."/>
            <person name="Young N.D."/>
            <person name="Hall R.S."/>
            <person name="Korhonen P.K."/>
            <person name="Liao S."/>
            <person name="Thamsborg S."/>
            <person name="Xia J."/>
            <person name="Xu P."/>
            <person name="Wang S."/>
            <person name="Scheerlinck J.P."/>
            <person name="Hofmann A."/>
            <person name="Sternberg P.W."/>
            <person name="Wang J."/>
            <person name="Gasser R.B."/>
        </authorList>
    </citation>
    <scope>NUCLEOTIDE SEQUENCE [LARGE SCALE GENOMIC DNA]</scope>
    <source>
        <strain evidence="2">DCEP-RM93F</strain>
    </source>
</reference>
<name>A0A085MPL4_9BILA</name>
<organism evidence="2">
    <name type="scientific">Trichuris suis</name>
    <name type="common">pig whipworm</name>
    <dbReference type="NCBI Taxonomy" id="68888"/>
    <lineage>
        <taxon>Eukaryota</taxon>
        <taxon>Metazoa</taxon>
        <taxon>Ecdysozoa</taxon>
        <taxon>Nematoda</taxon>
        <taxon>Enoplea</taxon>
        <taxon>Dorylaimia</taxon>
        <taxon>Trichinellida</taxon>
        <taxon>Trichuridae</taxon>
        <taxon>Trichuris</taxon>
    </lineage>
</organism>
<dbReference type="EMBL" id="KL368829">
    <property type="protein sequence ID" value="KFD59160.1"/>
    <property type="molecule type" value="Genomic_DNA"/>
</dbReference>
<sequence length="71" mass="7857">EHIRRVHGTTSNTSSGSYCGPYPAKGPKSPNRVSPKDRRRNRSPHSTRNLGADRQSQNGLRPLFPSSSRTV</sequence>
<protein>
    <submittedName>
        <fullName evidence="2">Uncharacterized protein</fullName>
    </submittedName>
</protein>
<proteinExistence type="predicted"/>
<accession>A0A085MPL4</accession>
<feature type="non-terminal residue" evidence="2">
    <location>
        <position position="71"/>
    </location>
</feature>
<evidence type="ECO:0000313" key="2">
    <source>
        <dbReference type="EMBL" id="KFD59160.1"/>
    </source>
</evidence>